<name>A0A9J6FWJ1_HAELO</name>
<dbReference type="Proteomes" id="UP000821853">
    <property type="component" value="Chromosome 2"/>
</dbReference>
<organism evidence="1 2">
    <name type="scientific">Haemaphysalis longicornis</name>
    <name type="common">Bush tick</name>
    <dbReference type="NCBI Taxonomy" id="44386"/>
    <lineage>
        <taxon>Eukaryota</taxon>
        <taxon>Metazoa</taxon>
        <taxon>Ecdysozoa</taxon>
        <taxon>Arthropoda</taxon>
        <taxon>Chelicerata</taxon>
        <taxon>Arachnida</taxon>
        <taxon>Acari</taxon>
        <taxon>Parasitiformes</taxon>
        <taxon>Ixodida</taxon>
        <taxon>Ixodoidea</taxon>
        <taxon>Ixodidae</taxon>
        <taxon>Haemaphysalinae</taxon>
        <taxon>Haemaphysalis</taxon>
    </lineage>
</organism>
<evidence type="ECO:0000313" key="1">
    <source>
        <dbReference type="EMBL" id="KAH9367175.1"/>
    </source>
</evidence>
<sequence>MGATRLTPDAVPTIFADSPAYLSDCAPVREEPEETRKRREASHLEEAIPVSISLHEEEDQQNKLQSYEDLVSRLQRVDLSSYCTAVQAAHALVSSCRGRRSTGR</sequence>
<dbReference type="EMBL" id="JABSTR010000004">
    <property type="protein sequence ID" value="KAH9367175.1"/>
    <property type="molecule type" value="Genomic_DNA"/>
</dbReference>
<keyword evidence="2" id="KW-1185">Reference proteome</keyword>
<dbReference type="VEuPathDB" id="VectorBase:HLOH_045764"/>
<dbReference type="OrthoDB" id="6504550at2759"/>
<gene>
    <name evidence="1" type="ORF">HPB48_022897</name>
</gene>
<reference evidence="1 2" key="1">
    <citation type="journal article" date="2020" name="Cell">
        <title>Large-Scale Comparative Analyses of Tick Genomes Elucidate Their Genetic Diversity and Vector Capacities.</title>
        <authorList>
            <consortium name="Tick Genome and Microbiome Consortium (TIGMIC)"/>
            <person name="Jia N."/>
            <person name="Wang J."/>
            <person name="Shi W."/>
            <person name="Du L."/>
            <person name="Sun Y."/>
            <person name="Zhan W."/>
            <person name="Jiang J.F."/>
            <person name="Wang Q."/>
            <person name="Zhang B."/>
            <person name="Ji P."/>
            <person name="Bell-Sakyi L."/>
            <person name="Cui X.M."/>
            <person name="Yuan T.T."/>
            <person name="Jiang B.G."/>
            <person name="Yang W.F."/>
            <person name="Lam T.T."/>
            <person name="Chang Q.C."/>
            <person name="Ding S.J."/>
            <person name="Wang X.J."/>
            <person name="Zhu J.G."/>
            <person name="Ruan X.D."/>
            <person name="Zhao L."/>
            <person name="Wei J.T."/>
            <person name="Ye R.Z."/>
            <person name="Que T.C."/>
            <person name="Du C.H."/>
            <person name="Zhou Y.H."/>
            <person name="Cheng J.X."/>
            <person name="Dai P.F."/>
            <person name="Guo W.B."/>
            <person name="Han X.H."/>
            <person name="Huang E.J."/>
            <person name="Li L.F."/>
            <person name="Wei W."/>
            <person name="Gao Y.C."/>
            <person name="Liu J.Z."/>
            <person name="Shao H.Z."/>
            <person name="Wang X."/>
            <person name="Wang C.C."/>
            <person name="Yang T.C."/>
            <person name="Huo Q.B."/>
            <person name="Li W."/>
            <person name="Chen H.Y."/>
            <person name="Chen S.E."/>
            <person name="Zhou L.G."/>
            <person name="Ni X.B."/>
            <person name="Tian J.H."/>
            <person name="Sheng Y."/>
            <person name="Liu T."/>
            <person name="Pan Y.S."/>
            <person name="Xia L.Y."/>
            <person name="Li J."/>
            <person name="Zhao F."/>
            <person name="Cao W.C."/>
        </authorList>
    </citation>
    <scope>NUCLEOTIDE SEQUENCE [LARGE SCALE GENOMIC DNA]</scope>
    <source>
        <strain evidence="1">HaeL-2018</strain>
    </source>
</reference>
<proteinExistence type="predicted"/>
<comment type="caution">
    <text evidence="1">The sequence shown here is derived from an EMBL/GenBank/DDBJ whole genome shotgun (WGS) entry which is preliminary data.</text>
</comment>
<evidence type="ECO:0000313" key="2">
    <source>
        <dbReference type="Proteomes" id="UP000821853"/>
    </source>
</evidence>
<protein>
    <submittedName>
        <fullName evidence="1">Uncharacterized protein</fullName>
    </submittedName>
</protein>
<accession>A0A9J6FWJ1</accession>
<dbReference type="AlphaFoldDB" id="A0A9J6FWJ1"/>